<keyword evidence="1" id="KW-0812">Transmembrane</keyword>
<dbReference type="RefSeq" id="WP_096798231.1">
    <property type="nucleotide sequence ID" value="NZ_CP023564.1"/>
</dbReference>
<dbReference type="OrthoDB" id="4792565at2"/>
<reference evidence="2 3" key="1">
    <citation type="journal article" date="2014" name="Int. J. Syst. Evol. Microbiol.">
        <title>Brachybacterium ginsengisoli sp. nov., isolated from soil of a ginseng field.</title>
        <authorList>
            <person name="Hoang V.A."/>
            <person name="Kim Y.J."/>
            <person name="Nguyen N.L."/>
            <person name="Yang D.C."/>
        </authorList>
    </citation>
    <scope>NUCLEOTIDE SEQUENCE [LARGE SCALE GENOMIC DNA]</scope>
    <source>
        <strain evidence="2 3">DCY80</strain>
    </source>
</reference>
<name>A0A291GUB3_9MICO</name>
<gene>
    <name evidence="2" type="ORF">CFK41_02390</name>
</gene>
<evidence type="ECO:0000256" key="1">
    <source>
        <dbReference type="SAM" id="Phobius"/>
    </source>
</evidence>
<feature type="transmembrane region" description="Helical" evidence="1">
    <location>
        <begin position="37"/>
        <end position="56"/>
    </location>
</feature>
<accession>A0A291GUB3</accession>
<dbReference type="KEGG" id="bgg:CFK41_02390"/>
<sequence length="239" mass="24957">MTFAGILAFFGLAVVAVDVLGGVIAIGVMLRGGTVRHLLAFAGGYSVVIVAATLILHPLMALLHRWLRPVLDSNDAIGVVEIVVGLALLAVSLHQFRAASRPPTPHGRLEQRATPKRLAIAPLVLAGMGFAGTALADPAFPLAVGMASQEKNLALHVALLVGWNLLYQAPLVAVITAALFGKHEQLAARVMEVVGPRRSALQTALAVLLALGGVAVLGDGVYALMGGHVPWLRQLLLLR</sequence>
<protein>
    <recommendedName>
        <fullName evidence="4">Sap-like sulfolipid-1-addressing protein</fullName>
    </recommendedName>
</protein>
<feature type="transmembrane region" description="Helical" evidence="1">
    <location>
        <begin position="76"/>
        <end position="96"/>
    </location>
</feature>
<keyword evidence="3" id="KW-1185">Reference proteome</keyword>
<keyword evidence="1" id="KW-1133">Transmembrane helix</keyword>
<dbReference type="EMBL" id="CP023564">
    <property type="protein sequence ID" value="ATG53752.1"/>
    <property type="molecule type" value="Genomic_DNA"/>
</dbReference>
<evidence type="ECO:0008006" key="4">
    <source>
        <dbReference type="Google" id="ProtNLM"/>
    </source>
</evidence>
<keyword evidence="1" id="KW-0472">Membrane</keyword>
<evidence type="ECO:0000313" key="3">
    <source>
        <dbReference type="Proteomes" id="UP000217889"/>
    </source>
</evidence>
<dbReference type="AlphaFoldDB" id="A0A291GUB3"/>
<organism evidence="2 3">
    <name type="scientific">Brachybacterium ginsengisoli</name>
    <dbReference type="NCBI Taxonomy" id="1331682"/>
    <lineage>
        <taxon>Bacteria</taxon>
        <taxon>Bacillati</taxon>
        <taxon>Actinomycetota</taxon>
        <taxon>Actinomycetes</taxon>
        <taxon>Micrococcales</taxon>
        <taxon>Dermabacteraceae</taxon>
        <taxon>Brachybacterium</taxon>
    </lineage>
</organism>
<feature type="transmembrane region" description="Helical" evidence="1">
    <location>
        <begin position="156"/>
        <end position="180"/>
    </location>
</feature>
<feature type="transmembrane region" description="Helical" evidence="1">
    <location>
        <begin position="201"/>
        <end position="225"/>
    </location>
</feature>
<feature type="transmembrane region" description="Helical" evidence="1">
    <location>
        <begin position="117"/>
        <end position="136"/>
    </location>
</feature>
<evidence type="ECO:0000313" key="2">
    <source>
        <dbReference type="EMBL" id="ATG53752.1"/>
    </source>
</evidence>
<feature type="transmembrane region" description="Helical" evidence="1">
    <location>
        <begin position="6"/>
        <end position="30"/>
    </location>
</feature>
<dbReference type="Proteomes" id="UP000217889">
    <property type="component" value="Chromosome"/>
</dbReference>
<proteinExistence type="predicted"/>